<dbReference type="FunFam" id="3.40.50.300:FF:001418">
    <property type="entry name" value="Heparan sulfate 2-o-sulfotransferase"/>
    <property type="match status" value="1"/>
</dbReference>
<keyword evidence="9 12" id="KW-0472">Membrane</keyword>
<evidence type="ECO:0000256" key="6">
    <source>
        <dbReference type="ARBA" id="ARBA00022968"/>
    </source>
</evidence>
<evidence type="ECO:0000256" key="5">
    <source>
        <dbReference type="ARBA" id="ARBA00022692"/>
    </source>
</evidence>
<evidence type="ECO:0000256" key="12">
    <source>
        <dbReference type="SAM" id="Phobius"/>
    </source>
</evidence>
<evidence type="ECO:0000256" key="3">
    <source>
        <dbReference type="ARBA" id="ARBA00011233"/>
    </source>
</evidence>
<evidence type="ECO:0000256" key="9">
    <source>
        <dbReference type="ARBA" id="ARBA00023136"/>
    </source>
</evidence>
<protein>
    <submittedName>
        <fullName evidence="14">Uncharacterized protein</fullName>
    </submittedName>
</protein>
<evidence type="ECO:0000256" key="4">
    <source>
        <dbReference type="ARBA" id="ARBA00022679"/>
    </source>
</evidence>
<evidence type="ECO:0000256" key="1">
    <source>
        <dbReference type="ARBA" id="ARBA00004323"/>
    </source>
</evidence>
<evidence type="ECO:0000313" key="14">
    <source>
        <dbReference type="WBParaSite" id="ACRNAN_scaffold8816.g23773.t1"/>
    </source>
</evidence>
<dbReference type="Gene3D" id="3.40.50.300">
    <property type="entry name" value="P-loop containing nucleotide triphosphate hydrolases"/>
    <property type="match status" value="1"/>
</dbReference>
<dbReference type="WBParaSite" id="ACRNAN_scaffold8816.g23773.t1">
    <property type="protein sequence ID" value="ACRNAN_scaffold8816.g23773.t1"/>
    <property type="gene ID" value="ACRNAN_scaffold8816.g23773"/>
</dbReference>
<keyword evidence="13" id="KW-1185">Reference proteome</keyword>
<feature type="transmembrane region" description="Helical" evidence="12">
    <location>
        <begin position="6"/>
        <end position="25"/>
    </location>
</feature>
<dbReference type="InterPro" id="IPR007734">
    <property type="entry name" value="Heparan_SO4_2-O-STrfase"/>
</dbReference>
<dbReference type="Pfam" id="PF03567">
    <property type="entry name" value="Sulfotransfer_2"/>
    <property type="match status" value="1"/>
</dbReference>
<keyword evidence="4" id="KW-0808">Transferase</keyword>
<evidence type="ECO:0000256" key="11">
    <source>
        <dbReference type="ARBA" id="ARBA00023180"/>
    </source>
</evidence>
<keyword evidence="11" id="KW-0325">Glycoprotein</keyword>
<comment type="subunit">
    <text evidence="3">Homotrimer.</text>
</comment>
<dbReference type="GO" id="GO:0004394">
    <property type="term" value="F:heparan sulfate 2-sulfotransferase activity"/>
    <property type="evidence" value="ECO:0007669"/>
    <property type="project" value="TreeGrafter"/>
</dbReference>
<evidence type="ECO:0000256" key="7">
    <source>
        <dbReference type="ARBA" id="ARBA00022989"/>
    </source>
</evidence>
<evidence type="ECO:0000256" key="2">
    <source>
        <dbReference type="ARBA" id="ARBA00010569"/>
    </source>
</evidence>
<keyword evidence="8" id="KW-0333">Golgi apparatus</keyword>
<keyword evidence="10" id="KW-1015">Disulfide bond</keyword>
<evidence type="ECO:0000313" key="13">
    <source>
        <dbReference type="Proteomes" id="UP000887540"/>
    </source>
</evidence>
<proteinExistence type="inferred from homology"/>
<dbReference type="SUPFAM" id="SSF52540">
    <property type="entry name" value="P-loop containing nucleoside triphosphate hydrolases"/>
    <property type="match status" value="1"/>
</dbReference>
<dbReference type="PANTHER" id="PTHR12129:SF17">
    <property type="entry name" value="HEPARAN SULFATE 2-O-SULFOTRANSFERASE 1"/>
    <property type="match status" value="1"/>
</dbReference>
<dbReference type="GO" id="GO:0000139">
    <property type="term" value="C:Golgi membrane"/>
    <property type="evidence" value="ECO:0007669"/>
    <property type="project" value="UniProtKB-SubCell"/>
</dbReference>
<keyword evidence="7 12" id="KW-1133">Transmembrane helix</keyword>
<dbReference type="PANTHER" id="PTHR12129">
    <property type="entry name" value="HEPARAN SULFATE 2-O-SULFOTRANSFERASE"/>
    <property type="match status" value="1"/>
</dbReference>
<dbReference type="GO" id="GO:0015012">
    <property type="term" value="P:heparan sulfate proteoglycan biosynthetic process"/>
    <property type="evidence" value="ECO:0007669"/>
    <property type="project" value="UniProtKB-ARBA"/>
</dbReference>
<reference evidence="14" key="1">
    <citation type="submission" date="2022-11" db="UniProtKB">
        <authorList>
            <consortium name="WormBaseParasite"/>
        </authorList>
    </citation>
    <scope>IDENTIFICATION</scope>
</reference>
<evidence type="ECO:0000256" key="8">
    <source>
        <dbReference type="ARBA" id="ARBA00023034"/>
    </source>
</evidence>
<keyword evidence="6" id="KW-0735">Signal-anchor</keyword>
<dbReference type="AlphaFoldDB" id="A0A914EJM7"/>
<evidence type="ECO:0000256" key="10">
    <source>
        <dbReference type="ARBA" id="ARBA00023157"/>
    </source>
</evidence>
<comment type="similarity">
    <text evidence="2">Belongs to the sulfotransferase 3 family.</text>
</comment>
<dbReference type="Proteomes" id="UP000887540">
    <property type="component" value="Unplaced"/>
</dbReference>
<keyword evidence="5 12" id="KW-0812">Transmembrane</keyword>
<accession>A0A914EJM7</accession>
<dbReference type="InterPro" id="IPR005331">
    <property type="entry name" value="Sulfotransferase"/>
</dbReference>
<name>A0A914EJM7_9BILA</name>
<dbReference type="InterPro" id="IPR027417">
    <property type="entry name" value="P-loop_NTPase"/>
</dbReference>
<comment type="subcellular location">
    <subcellularLocation>
        <location evidence="1">Golgi apparatus membrane</location>
        <topology evidence="1">Single-pass type II membrane protein</topology>
    </subcellularLocation>
</comment>
<organism evidence="13 14">
    <name type="scientific">Acrobeloides nanus</name>
    <dbReference type="NCBI Taxonomy" id="290746"/>
    <lineage>
        <taxon>Eukaryota</taxon>
        <taxon>Metazoa</taxon>
        <taxon>Ecdysozoa</taxon>
        <taxon>Nematoda</taxon>
        <taxon>Chromadorea</taxon>
        <taxon>Rhabditida</taxon>
        <taxon>Tylenchina</taxon>
        <taxon>Cephalobomorpha</taxon>
        <taxon>Cephaloboidea</taxon>
        <taxon>Cephalobidae</taxon>
        <taxon>Acrobeloides</taxon>
    </lineage>
</organism>
<sequence>MFRLNLSLFNFVITIFGFFILNYRIHNSQNLNDFSKNERMKISSIILYNRIPKTGSTSLTNAIAYDLCAKNGFNVIHLNMTKNRFAMNIIDQASFIKNVTSWSTRLPAFYHGHVAFIDFSKFGYPNPIYINMVREPFERLLSHYYFLRYGDNYRVGLKRSKADNNETFDECVLRDGKDCQSKQLWLQIPYFCGSHKFCSDIGNRLALETAKRNIVERYVLVGLTERMQDLISLLERILPDFFNGASPHFLSMGEDRKNLRHTLRKVAPSEATIEKIKSSQEYKMERELYDFVASEFENYWNRVMDQNGKTSIEMWCFSIESLKRAIKKAWDEMSDEMIARVVDTWPSRLQACIDADGEYIE</sequence>